<sequence>MDLSGTWRAVAADDQLRRIAIGMEYDDSTWTPIEVPGHWRSTAEFAESDGPLLFRTHFAFDTPPAGQRSWIIMNGLFYQADVWLDGAYLGDPEGYFFPHSFDVSSLLRIGDEHVLAVEVACAPHKSHRGRRNITGVMQQWDAADPNWNPGGLWRSVQVETTGPVRLDKLRVLCRDVNESRAHLRLHGRLDSDESRTVKIRTLVDGVIAAEVEQPLARGTNAVDWNIDVDNPRLWWPYSLGAQELSDVHVEVVVDGIVSHSRTVRTGMREVAMQDWVWSINGERIYLKGANLAPTQLNLAATEPSAFRRDVELARDAGLDLLRVHGHIAPPALYEAADELGMLLWQDFPLQWSYARDVRRRAVSQAQEAVFELGHHPSIITWCAHNEPAATNIDLRDNQPRWKNAARYLVGQQVPSWNKNILDRWVKRAFEKDDDTRPTIAHSGVMPHLPEINGSDSHLYFGWYHGDEHEFPAFAAAFPRMVRFVSEFGAQAVPPHHEFIDTSAWPNLDWDTLENTYGLQRTMMERYVRAVDYATFEEWSEATQRYQATLLRYHIETMRRLKYRPNGGFCLFMLNDSSPMISWSILDHTRAPKLAFQVVVDACRPVIIVADRLPATVAPGDAIALDVHVVNDLRHPLVDAVLHAHLQWANGEHKWTFVGTSEADDCTRIATLQFVVPDAAGQLVLDLTLDAGSVAAATNRDETLIA</sequence>
<dbReference type="GO" id="GO:0006516">
    <property type="term" value="P:glycoprotein catabolic process"/>
    <property type="evidence" value="ECO:0007669"/>
    <property type="project" value="TreeGrafter"/>
</dbReference>
<comment type="catalytic activity">
    <reaction evidence="1">
        <text>Hydrolysis of terminal, non-reducing beta-D-mannose residues in beta-D-mannosides.</text>
        <dbReference type="EC" id="3.2.1.25"/>
    </reaction>
</comment>
<gene>
    <name evidence="7" type="ORF">UFOPK2366_01130</name>
</gene>
<dbReference type="InterPro" id="IPR008979">
    <property type="entry name" value="Galactose-bd-like_sf"/>
</dbReference>
<dbReference type="InterPro" id="IPR054593">
    <property type="entry name" value="Beta-mannosidase-like_N2"/>
</dbReference>
<dbReference type="PANTHER" id="PTHR43730">
    <property type="entry name" value="BETA-MANNOSIDASE"/>
    <property type="match status" value="1"/>
</dbReference>
<dbReference type="SUPFAM" id="SSF49303">
    <property type="entry name" value="beta-Galactosidase/glucuronidase domain"/>
    <property type="match status" value="1"/>
</dbReference>
<organism evidence="7">
    <name type="scientific">freshwater metagenome</name>
    <dbReference type="NCBI Taxonomy" id="449393"/>
    <lineage>
        <taxon>unclassified sequences</taxon>
        <taxon>metagenomes</taxon>
        <taxon>ecological metagenomes</taxon>
    </lineage>
</organism>
<dbReference type="AlphaFoldDB" id="A0A6J6PPD0"/>
<proteinExistence type="predicted"/>
<dbReference type="InterPro" id="IPR050887">
    <property type="entry name" value="Beta-mannosidase_GH2"/>
</dbReference>
<evidence type="ECO:0000313" key="7">
    <source>
        <dbReference type="EMBL" id="CAB4698328.1"/>
    </source>
</evidence>
<evidence type="ECO:0000256" key="1">
    <source>
        <dbReference type="ARBA" id="ARBA00000829"/>
    </source>
</evidence>
<keyword evidence="4" id="KW-0326">Glycosidase</keyword>
<evidence type="ECO:0000256" key="4">
    <source>
        <dbReference type="ARBA" id="ARBA00023295"/>
    </source>
</evidence>
<dbReference type="PANTHER" id="PTHR43730:SF1">
    <property type="entry name" value="BETA-MANNOSIDASE"/>
    <property type="match status" value="1"/>
</dbReference>
<dbReference type="Gene3D" id="3.20.20.80">
    <property type="entry name" value="Glycosidases"/>
    <property type="match status" value="1"/>
</dbReference>
<dbReference type="EC" id="3.2.1.25" evidence="2"/>
<dbReference type="SUPFAM" id="SSF49785">
    <property type="entry name" value="Galactose-binding domain-like"/>
    <property type="match status" value="1"/>
</dbReference>
<dbReference type="Pfam" id="PF22666">
    <property type="entry name" value="Glyco_hydro_2_N2"/>
    <property type="match status" value="1"/>
</dbReference>
<accession>A0A6J6PPD0</accession>
<evidence type="ECO:0000259" key="5">
    <source>
        <dbReference type="Pfam" id="PF00703"/>
    </source>
</evidence>
<evidence type="ECO:0000259" key="6">
    <source>
        <dbReference type="Pfam" id="PF22666"/>
    </source>
</evidence>
<dbReference type="InterPro" id="IPR006102">
    <property type="entry name" value="Ig-like_GH2"/>
</dbReference>
<dbReference type="Gene3D" id="2.60.120.260">
    <property type="entry name" value="Galactose-binding domain-like"/>
    <property type="match status" value="1"/>
</dbReference>
<dbReference type="GO" id="GO:0004567">
    <property type="term" value="F:beta-mannosidase activity"/>
    <property type="evidence" value="ECO:0007669"/>
    <property type="project" value="UniProtKB-EC"/>
</dbReference>
<dbReference type="InterPro" id="IPR013783">
    <property type="entry name" value="Ig-like_fold"/>
</dbReference>
<reference evidence="7" key="1">
    <citation type="submission" date="2020-05" db="EMBL/GenBank/DDBJ databases">
        <authorList>
            <person name="Chiriac C."/>
            <person name="Salcher M."/>
            <person name="Ghai R."/>
            <person name="Kavagutti S V."/>
        </authorList>
    </citation>
    <scope>NUCLEOTIDE SEQUENCE</scope>
</reference>
<dbReference type="SUPFAM" id="SSF51445">
    <property type="entry name" value="(Trans)glycosidases"/>
    <property type="match status" value="1"/>
</dbReference>
<dbReference type="Pfam" id="PF00703">
    <property type="entry name" value="Glyco_hydro_2"/>
    <property type="match status" value="1"/>
</dbReference>
<feature type="domain" description="Beta-mannosidase-like galactose-binding" evidence="6">
    <location>
        <begin position="53"/>
        <end position="142"/>
    </location>
</feature>
<dbReference type="Gene3D" id="2.60.40.10">
    <property type="entry name" value="Immunoglobulins"/>
    <property type="match status" value="1"/>
</dbReference>
<name>A0A6J6PPD0_9ZZZZ</name>
<evidence type="ECO:0000256" key="2">
    <source>
        <dbReference type="ARBA" id="ARBA00012754"/>
    </source>
</evidence>
<dbReference type="InterPro" id="IPR036156">
    <property type="entry name" value="Beta-gal/glucu_dom_sf"/>
</dbReference>
<evidence type="ECO:0000256" key="3">
    <source>
        <dbReference type="ARBA" id="ARBA00022801"/>
    </source>
</evidence>
<feature type="domain" description="Glycoside hydrolase family 2 immunoglobulin-like beta-sandwich" evidence="5">
    <location>
        <begin position="179"/>
        <end position="268"/>
    </location>
</feature>
<dbReference type="InterPro" id="IPR017853">
    <property type="entry name" value="GH"/>
</dbReference>
<protein>
    <recommendedName>
        <fullName evidence="2">beta-mannosidase</fullName>
        <ecNumber evidence="2">3.2.1.25</ecNumber>
    </recommendedName>
</protein>
<dbReference type="GO" id="GO:0005975">
    <property type="term" value="P:carbohydrate metabolic process"/>
    <property type="evidence" value="ECO:0007669"/>
    <property type="project" value="InterPro"/>
</dbReference>
<dbReference type="EMBL" id="CAEZXM010000207">
    <property type="protein sequence ID" value="CAB4698328.1"/>
    <property type="molecule type" value="Genomic_DNA"/>
</dbReference>
<keyword evidence="3" id="KW-0378">Hydrolase</keyword>